<dbReference type="EMBL" id="CP126652">
    <property type="protein sequence ID" value="WJZ88303.1"/>
    <property type="molecule type" value="Genomic_DNA"/>
</dbReference>
<evidence type="ECO:0000313" key="6">
    <source>
        <dbReference type="EMBL" id="WJZ88303.1"/>
    </source>
</evidence>
<dbReference type="InterPro" id="IPR005225">
    <property type="entry name" value="Small_GTP-bd"/>
</dbReference>
<name>A0ABY9BZ79_VITVI</name>
<dbReference type="Gene3D" id="3.40.50.300">
    <property type="entry name" value="P-loop containing nucleotide triphosphate hydrolases"/>
    <property type="match status" value="1"/>
</dbReference>
<dbReference type="InterPro" id="IPR050227">
    <property type="entry name" value="Rab"/>
</dbReference>
<keyword evidence="7" id="KW-1185">Reference proteome</keyword>
<reference evidence="6 7" key="1">
    <citation type="journal article" date="2023" name="Hortic Res">
        <title>The complete reference genome for grapevine (Vitis vinifera L.) genetics and breeding.</title>
        <authorList>
            <person name="Shi X."/>
            <person name="Cao S."/>
            <person name="Wang X."/>
            <person name="Huang S."/>
            <person name="Wang Y."/>
            <person name="Liu Z."/>
            <person name="Liu W."/>
            <person name="Leng X."/>
            <person name="Peng Y."/>
            <person name="Wang N."/>
            <person name="Wang Y."/>
            <person name="Ma Z."/>
            <person name="Xu X."/>
            <person name="Zhang F."/>
            <person name="Xue H."/>
            <person name="Zhong H."/>
            <person name="Wang Y."/>
            <person name="Zhang K."/>
            <person name="Velt A."/>
            <person name="Avia K."/>
            <person name="Holtgrawe D."/>
            <person name="Grimplet J."/>
            <person name="Matus J.T."/>
            <person name="Ware D."/>
            <person name="Wu X."/>
            <person name="Wang H."/>
            <person name="Liu C."/>
            <person name="Fang Y."/>
            <person name="Rustenholz C."/>
            <person name="Cheng Z."/>
            <person name="Xiao H."/>
            <person name="Zhou Y."/>
        </authorList>
    </citation>
    <scope>NUCLEOTIDE SEQUENCE [LARGE SCALE GENOMIC DNA]</scope>
    <source>
        <strain evidence="7">cv. Pinot noir / PN40024</strain>
        <tissue evidence="6">Leaf</tissue>
    </source>
</reference>
<dbReference type="SUPFAM" id="SSF56112">
    <property type="entry name" value="Protein kinase-like (PK-like)"/>
    <property type="match status" value="1"/>
</dbReference>
<dbReference type="Pfam" id="PF00071">
    <property type="entry name" value="Ras"/>
    <property type="match status" value="1"/>
</dbReference>
<dbReference type="PANTHER" id="PTHR47977">
    <property type="entry name" value="RAS-RELATED PROTEIN RAB"/>
    <property type="match status" value="1"/>
</dbReference>
<feature type="region of interest" description="Disordered" evidence="5">
    <location>
        <begin position="1"/>
        <end position="51"/>
    </location>
</feature>
<sequence length="352" mass="38916">MKVEGLGTPLRSLKNNKKNLDGNNLKMQSEKSKTPAESVIGEAENSTLSSTKPQLEANANENELALKRMLSDAAFARLKQSETGLHRKLIYARLDWITRLKIAIGAAEGLSYLHHECSPPLVHSSQEHADCLETVSPSCGCIVMTWAVLSGYLQGTELGGASYCFRIGVSITRLYAEITLTHGTNVLNFLLILPHMIGTVTSAIVMSAIRLPLVAIGGLAREKSASTYSKTRHSIAPIVRALFEESHYFLYMIIGLFFHQSGTASGMYKASVCLLDDSYLESYISTIGVDFKIRTVEQDGKTIKLQIWDTAGQERFRTITSSYYRGAHGIIVVYDVTDQESLYAVRDKEAWH</sequence>
<evidence type="ECO:0000256" key="1">
    <source>
        <dbReference type="ARBA" id="ARBA00006270"/>
    </source>
</evidence>
<accession>A0ABY9BZ79</accession>
<dbReference type="PROSITE" id="PS51419">
    <property type="entry name" value="RAB"/>
    <property type="match status" value="1"/>
</dbReference>
<evidence type="ECO:0000256" key="3">
    <source>
        <dbReference type="ARBA" id="ARBA00023134"/>
    </source>
</evidence>
<dbReference type="Gene3D" id="1.10.510.10">
    <property type="entry name" value="Transferase(Phosphotransferase) domain 1"/>
    <property type="match status" value="1"/>
</dbReference>
<evidence type="ECO:0000256" key="2">
    <source>
        <dbReference type="ARBA" id="ARBA00022741"/>
    </source>
</evidence>
<dbReference type="Proteomes" id="UP001227230">
    <property type="component" value="Chromosome 5"/>
</dbReference>
<proteinExistence type="inferred from homology"/>
<dbReference type="NCBIfam" id="TIGR00231">
    <property type="entry name" value="small_GTP"/>
    <property type="match status" value="1"/>
</dbReference>
<comment type="subcellular location">
    <subcellularLocation>
        <location evidence="4">Endomembrane system</location>
        <topology evidence="4">Lipid-anchor</topology>
    </subcellularLocation>
</comment>
<evidence type="ECO:0000256" key="5">
    <source>
        <dbReference type="SAM" id="MobiDB-lite"/>
    </source>
</evidence>
<dbReference type="InterPro" id="IPR027417">
    <property type="entry name" value="P-loop_NTPase"/>
</dbReference>
<dbReference type="SMART" id="SM00175">
    <property type="entry name" value="RAB"/>
    <property type="match status" value="1"/>
</dbReference>
<gene>
    <name evidence="6" type="ORF">VitviT2T_007618</name>
</gene>
<dbReference type="InterPro" id="IPR001806">
    <property type="entry name" value="Small_GTPase"/>
</dbReference>
<keyword evidence="2" id="KW-0547">Nucleotide-binding</keyword>
<dbReference type="InterPro" id="IPR011009">
    <property type="entry name" value="Kinase-like_dom_sf"/>
</dbReference>
<protein>
    <submittedName>
        <fullName evidence="6">Uncharacterized protein</fullName>
    </submittedName>
</protein>
<organism evidence="6 7">
    <name type="scientific">Vitis vinifera</name>
    <name type="common">Grape</name>
    <dbReference type="NCBI Taxonomy" id="29760"/>
    <lineage>
        <taxon>Eukaryota</taxon>
        <taxon>Viridiplantae</taxon>
        <taxon>Streptophyta</taxon>
        <taxon>Embryophyta</taxon>
        <taxon>Tracheophyta</taxon>
        <taxon>Spermatophyta</taxon>
        <taxon>Magnoliopsida</taxon>
        <taxon>eudicotyledons</taxon>
        <taxon>Gunneridae</taxon>
        <taxon>Pentapetalae</taxon>
        <taxon>rosids</taxon>
        <taxon>Vitales</taxon>
        <taxon>Vitaceae</taxon>
        <taxon>Viteae</taxon>
        <taxon>Vitis</taxon>
    </lineage>
</organism>
<evidence type="ECO:0000256" key="4">
    <source>
        <dbReference type="ARBA" id="ARBA00037868"/>
    </source>
</evidence>
<comment type="similarity">
    <text evidence="1">Belongs to the small GTPase superfamily. Rab family.</text>
</comment>
<keyword evidence="3" id="KW-0342">GTP-binding</keyword>
<dbReference type="PRINTS" id="PR00449">
    <property type="entry name" value="RASTRNSFRMNG"/>
</dbReference>
<dbReference type="SUPFAM" id="SSF52540">
    <property type="entry name" value="P-loop containing nucleoside triphosphate hydrolases"/>
    <property type="match status" value="1"/>
</dbReference>
<evidence type="ECO:0000313" key="7">
    <source>
        <dbReference type="Proteomes" id="UP001227230"/>
    </source>
</evidence>